<sequence length="826" mass="92531">MMLMKLELLLINLNFLLAFFLTCNCELFDNETVEIFFDDQSSNSSELEFNEGSLDGVATKIKDLKAESSPDSLIVSWRVSGKNASFYRIEWYKKGSSSQQQDVPVGSANRSFVAEDPTTSYTIEDLESCTTYNVTVTPDDSLVARRDVLATTLKSQAGAPLILTVEPILYGGHSALNVSWQRPRGSGSACIDRYEVAIETLLAEGEAHSDVKSTSDTSALFLRLYACASYLVSVRAIDRDGAEGLVSTIQSKPTLPRVSSAPKLINQQNLPPFTSTKSSITLQWHVQNEASNCSVQSVSTECNLSYTEGYGYEPIERGRANRSCNARLVPRLQLVVSGLSPYTRYLCWGWAHNEAGPSAAGMPVPIFTKDDASSAPAKFRLADLGAGGFRFDWDAPEVVPGRLLQYRLRLLGEPLYPVPDHCHVDRAHLVDDLAADRTSYQWLGGDGFTNYTAWIEAKTRSGWSPRSQAIYFRSRFRGVPDRVTDLKYATRARANDSNALDTILSWHLPCSLRGPLERFEVFVLGHRANWRNHSFANFVPVDDKDRFQKNERFSVSLGELKPQFTYSFRVSAVIEGDLKGEPAEYVTEYPSGIPPQPSEDYMKSIALDRANARCTTSSFEILLPLFPDTNGYVQFYAILVSRLGYPYERVSRRFVATSQEPDGVWPNVSSWREAMERDFRIPYQVTEPYWTPYPNFILDYGGIKAVKYTIGDDSTCKDFSLTNERKLFCNGPLKPDTSYEVRMMAFTNGGYADSRAFVVKTGIEAIPAEMNLVLVICIVIGVLFFGIFIALWVAYKARVSRKHKDSTRDDCTNTDKAMDHSNVYET</sequence>
<gene>
    <name evidence="5" type="ORF">TKK_014105</name>
</gene>
<keyword evidence="2" id="KW-0812">Transmembrane</keyword>
<accession>A0ABD2WEN4</accession>
<evidence type="ECO:0000256" key="3">
    <source>
        <dbReference type="SAM" id="SignalP"/>
    </source>
</evidence>
<feature type="domain" description="Fibronectin type-III" evidence="4">
    <location>
        <begin position="57"/>
        <end position="158"/>
    </location>
</feature>
<evidence type="ECO:0000256" key="2">
    <source>
        <dbReference type="SAM" id="Phobius"/>
    </source>
</evidence>
<dbReference type="PROSITE" id="PS50853">
    <property type="entry name" value="FN3"/>
    <property type="match status" value="4"/>
</dbReference>
<dbReference type="InterPro" id="IPR036116">
    <property type="entry name" value="FN3_sf"/>
</dbReference>
<dbReference type="InterPro" id="IPR050713">
    <property type="entry name" value="RTP_Phos/Ushers"/>
</dbReference>
<keyword evidence="3" id="KW-0732">Signal</keyword>
<evidence type="ECO:0000313" key="5">
    <source>
        <dbReference type="EMBL" id="KAL3391397.1"/>
    </source>
</evidence>
<dbReference type="SMART" id="SM00060">
    <property type="entry name" value="FN3"/>
    <property type="match status" value="4"/>
</dbReference>
<dbReference type="EMBL" id="JBJJXI010000111">
    <property type="protein sequence ID" value="KAL3391397.1"/>
    <property type="molecule type" value="Genomic_DNA"/>
</dbReference>
<feature type="chain" id="PRO_5044800363" description="Fibronectin type-III domain-containing protein" evidence="3">
    <location>
        <begin position="19"/>
        <end position="826"/>
    </location>
</feature>
<feature type="domain" description="Fibronectin type-III" evidence="4">
    <location>
        <begin position="375"/>
        <end position="477"/>
    </location>
</feature>
<organism evidence="5 6">
    <name type="scientific">Trichogramma kaykai</name>
    <dbReference type="NCBI Taxonomy" id="54128"/>
    <lineage>
        <taxon>Eukaryota</taxon>
        <taxon>Metazoa</taxon>
        <taxon>Ecdysozoa</taxon>
        <taxon>Arthropoda</taxon>
        <taxon>Hexapoda</taxon>
        <taxon>Insecta</taxon>
        <taxon>Pterygota</taxon>
        <taxon>Neoptera</taxon>
        <taxon>Endopterygota</taxon>
        <taxon>Hymenoptera</taxon>
        <taxon>Apocrita</taxon>
        <taxon>Proctotrupomorpha</taxon>
        <taxon>Chalcidoidea</taxon>
        <taxon>Trichogrammatidae</taxon>
        <taxon>Trichogramma</taxon>
    </lineage>
</organism>
<dbReference type="GO" id="GO:0016020">
    <property type="term" value="C:membrane"/>
    <property type="evidence" value="ECO:0007669"/>
    <property type="project" value="UniProtKB-SubCell"/>
</dbReference>
<dbReference type="InterPro" id="IPR013783">
    <property type="entry name" value="Ig-like_fold"/>
</dbReference>
<dbReference type="AlphaFoldDB" id="A0ABD2WEN4"/>
<reference evidence="5 6" key="1">
    <citation type="journal article" date="2024" name="bioRxiv">
        <title>A reference genome for Trichogramma kaykai: A tiny desert-dwelling parasitoid wasp with competing sex-ratio distorters.</title>
        <authorList>
            <person name="Culotta J."/>
            <person name="Lindsey A.R."/>
        </authorList>
    </citation>
    <scope>NUCLEOTIDE SEQUENCE [LARGE SCALE GENOMIC DNA]</scope>
    <source>
        <strain evidence="5 6">KSX58</strain>
    </source>
</reference>
<dbReference type="SUPFAM" id="SSF49265">
    <property type="entry name" value="Fibronectin type III"/>
    <property type="match status" value="3"/>
</dbReference>
<keyword evidence="6" id="KW-1185">Reference proteome</keyword>
<evidence type="ECO:0000256" key="1">
    <source>
        <dbReference type="SAM" id="MobiDB-lite"/>
    </source>
</evidence>
<keyword evidence="2" id="KW-1133">Transmembrane helix</keyword>
<dbReference type="Pfam" id="PF00041">
    <property type="entry name" value="fn3"/>
    <property type="match status" value="1"/>
</dbReference>
<dbReference type="PANTHER" id="PTHR46957:SF3">
    <property type="entry name" value="CYTOKINE RECEPTOR"/>
    <property type="match status" value="1"/>
</dbReference>
<keyword evidence="2" id="KW-0472">Membrane</keyword>
<name>A0ABD2WEN4_9HYME</name>
<dbReference type="PANTHER" id="PTHR46957">
    <property type="entry name" value="CYTOKINE RECEPTOR"/>
    <property type="match status" value="1"/>
</dbReference>
<evidence type="ECO:0000259" key="4">
    <source>
        <dbReference type="PROSITE" id="PS50853"/>
    </source>
</evidence>
<comment type="caution">
    <text evidence="5">The sequence shown here is derived from an EMBL/GenBank/DDBJ whole genome shotgun (WGS) entry which is preliminary data.</text>
</comment>
<dbReference type="CDD" id="cd00063">
    <property type="entry name" value="FN3"/>
    <property type="match status" value="3"/>
</dbReference>
<evidence type="ECO:0000313" key="6">
    <source>
        <dbReference type="Proteomes" id="UP001627154"/>
    </source>
</evidence>
<proteinExistence type="predicted"/>
<feature type="domain" description="Fibronectin type-III" evidence="4">
    <location>
        <begin position="266"/>
        <end position="371"/>
    </location>
</feature>
<feature type="signal peptide" evidence="3">
    <location>
        <begin position="1"/>
        <end position="18"/>
    </location>
</feature>
<feature type="transmembrane region" description="Helical" evidence="2">
    <location>
        <begin position="772"/>
        <end position="795"/>
    </location>
</feature>
<protein>
    <recommendedName>
        <fullName evidence="4">Fibronectin type-III domain-containing protein</fullName>
    </recommendedName>
</protein>
<feature type="domain" description="Fibronectin type-III" evidence="4">
    <location>
        <begin position="159"/>
        <end position="257"/>
    </location>
</feature>
<dbReference type="Proteomes" id="UP001627154">
    <property type="component" value="Unassembled WGS sequence"/>
</dbReference>
<feature type="compositionally biased region" description="Basic and acidic residues" evidence="1">
    <location>
        <begin position="806"/>
        <end position="819"/>
    </location>
</feature>
<feature type="region of interest" description="Disordered" evidence="1">
    <location>
        <begin position="805"/>
        <end position="826"/>
    </location>
</feature>
<dbReference type="Gene3D" id="2.60.40.10">
    <property type="entry name" value="Immunoglobulins"/>
    <property type="match status" value="4"/>
</dbReference>
<dbReference type="InterPro" id="IPR003961">
    <property type="entry name" value="FN3_dom"/>
</dbReference>